<accession>A0A9P6PMA6</accession>
<sequence length="233" mass="26994">MAQFILPEQFLRSFKPDRFNGRLRSAAAEEWFSGFERYCSAAGMVFNDPNRLGMAGLLLTNDASRWYEQVLPQCLASPEPYLAFRQRFHTRFVGDQDSRDAFDQLMTLRMKEGHATSYNNNFQRLAARVENFDAFQAVRQWKYGTYAKIQEFVARSGLEPDDLSGHMALAEEIDRSVGRPRYNKPTPRTTHQNNFPSSSTSSNHNNMYDMDLDTMYQHPVSQYQQSPQKSDDK</sequence>
<feature type="non-terminal residue" evidence="3">
    <location>
        <position position="233"/>
    </location>
</feature>
<evidence type="ECO:0000313" key="4">
    <source>
        <dbReference type="Proteomes" id="UP000807716"/>
    </source>
</evidence>
<dbReference type="EMBL" id="JAAAJB010001389">
    <property type="protein sequence ID" value="KAG0248065.1"/>
    <property type="molecule type" value="Genomic_DNA"/>
</dbReference>
<comment type="caution">
    <text evidence="3">The sequence shown here is derived from an EMBL/GenBank/DDBJ whole genome shotgun (WGS) entry which is preliminary data.</text>
</comment>
<feature type="compositionally biased region" description="Polar residues" evidence="1">
    <location>
        <begin position="186"/>
        <end position="206"/>
    </location>
</feature>
<gene>
    <name evidence="3" type="ORF">DFQ27_001195</name>
</gene>
<dbReference type="Pfam" id="PF03732">
    <property type="entry name" value="Retrotrans_gag"/>
    <property type="match status" value="1"/>
</dbReference>
<keyword evidence="4" id="KW-1185">Reference proteome</keyword>
<evidence type="ECO:0000259" key="2">
    <source>
        <dbReference type="Pfam" id="PF03732"/>
    </source>
</evidence>
<name>A0A9P6PMA6_9FUNG</name>
<evidence type="ECO:0000313" key="3">
    <source>
        <dbReference type="EMBL" id="KAG0248065.1"/>
    </source>
</evidence>
<feature type="compositionally biased region" description="Polar residues" evidence="1">
    <location>
        <begin position="219"/>
        <end position="233"/>
    </location>
</feature>
<feature type="domain" description="Retrotransposon gag" evidence="2">
    <location>
        <begin position="57"/>
        <end position="134"/>
    </location>
</feature>
<reference evidence="3" key="1">
    <citation type="journal article" date="2020" name="Fungal Divers.">
        <title>Resolving the Mortierellaceae phylogeny through synthesis of multi-gene phylogenetics and phylogenomics.</title>
        <authorList>
            <person name="Vandepol N."/>
            <person name="Liber J."/>
            <person name="Desiro A."/>
            <person name="Na H."/>
            <person name="Kennedy M."/>
            <person name="Barry K."/>
            <person name="Grigoriev I.V."/>
            <person name="Miller A.N."/>
            <person name="O'Donnell K."/>
            <person name="Stajich J.E."/>
            <person name="Bonito G."/>
        </authorList>
    </citation>
    <scope>NUCLEOTIDE SEQUENCE</scope>
    <source>
        <strain evidence="3">BC1065</strain>
    </source>
</reference>
<proteinExistence type="predicted"/>
<dbReference type="InterPro" id="IPR005162">
    <property type="entry name" value="Retrotrans_gag_dom"/>
</dbReference>
<feature type="region of interest" description="Disordered" evidence="1">
    <location>
        <begin position="171"/>
        <end position="233"/>
    </location>
</feature>
<dbReference type="OrthoDB" id="2380348at2759"/>
<organism evidence="3 4">
    <name type="scientific">Actinomortierella ambigua</name>
    <dbReference type="NCBI Taxonomy" id="1343610"/>
    <lineage>
        <taxon>Eukaryota</taxon>
        <taxon>Fungi</taxon>
        <taxon>Fungi incertae sedis</taxon>
        <taxon>Mucoromycota</taxon>
        <taxon>Mortierellomycotina</taxon>
        <taxon>Mortierellomycetes</taxon>
        <taxon>Mortierellales</taxon>
        <taxon>Mortierellaceae</taxon>
        <taxon>Actinomortierella</taxon>
    </lineage>
</organism>
<dbReference type="AlphaFoldDB" id="A0A9P6PMA6"/>
<dbReference type="Proteomes" id="UP000807716">
    <property type="component" value="Unassembled WGS sequence"/>
</dbReference>
<evidence type="ECO:0000256" key="1">
    <source>
        <dbReference type="SAM" id="MobiDB-lite"/>
    </source>
</evidence>
<protein>
    <recommendedName>
        <fullName evidence="2">Retrotransposon gag domain-containing protein</fullName>
    </recommendedName>
</protein>